<proteinExistence type="predicted"/>
<evidence type="ECO:0000313" key="4">
    <source>
        <dbReference type="Proteomes" id="UP000070412"/>
    </source>
</evidence>
<gene>
    <name evidence="2" type="ORF">SSS_605</name>
</gene>
<keyword evidence="4" id="KW-1185">Reference proteome</keyword>
<protein>
    <submittedName>
        <fullName evidence="2 3">Uncharacterized protein</fullName>
    </submittedName>
</protein>
<feature type="compositionally biased region" description="Low complexity" evidence="1">
    <location>
        <begin position="83"/>
        <end position="92"/>
    </location>
</feature>
<feature type="region of interest" description="Disordered" evidence="1">
    <location>
        <begin position="222"/>
        <end position="252"/>
    </location>
</feature>
<feature type="compositionally biased region" description="Basic and acidic residues" evidence="1">
    <location>
        <begin position="547"/>
        <end position="558"/>
    </location>
</feature>
<feature type="region of interest" description="Disordered" evidence="1">
    <location>
        <begin position="324"/>
        <end position="349"/>
    </location>
</feature>
<feature type="region of interest" description="Disordered" evidence="1">
    <location>
        <begin position="83"/>
        <end position="149"/>
    </location>
</feature>
<name>A0A834R3K6_SARSC</name>
<accession>A0A834R3K6</accession>
<feature type="compositionally biased region" description="Low complexity" evidence="1">
    <location>
        <begin position="1002"/>
        <end position="1023"/>
    </location>
</feature>
<evidence type="ECO:0000313" key="2">
    <source>
        <dbReference type="EMBL" id="KAF7489019.1"/>
    </source>
</evidence>
<feature type="region of interest" description="Disordered" evidence="1">
    <location>
        <begin position="847"/>
        <end position="909"/>
    </location>
</feature>
<dbReference type="OrthoDB" id="6516935at2759"/>
<feature type="compositionally biased region" description="Low complexity" evidence="1">
    <location>
        <begin position="134"/>
        <end position="149"/>
    </location>
</feature>
<reference evidence="2" key="2">
    <citation type="submission" date="2020-01" db="EMBL/GenBank/DDBJ databases">
        <authorList>
            <person name="Korhonen P.K.K."/>
            <person name="Guangxu M.G."/>
            <person name="Wang T.W."/>
            <person name="Stroehlein A.J.S."/>
            <person name="Young N.D."/>
            <person name="Ang C.-S.A."/>
            <person name="Fernando D.W.F."/>
            <person name="Lu H.L."/>
            <person name="Taylor S.T."/>
            <person name="Ehtesham M.E.M."/>
            <person name="Najaraj S.H.N."/>
            <person name="Harsha G.H.G."/>
            <person name="Madugundu A.M."/>
            <person name="Renuse S.R."/>
            <person name="Holt D.H."/>
            <person name="Pandey A.P."/>
            <person name="Papenfuss A.P."/>
            <person name="Gasser R.B.G."/>
            <person name="Fischer K.F."/>
        </authorList>
    </citation>
    <scope>NUCLEOTIDE SEQUENCE</scope>
    <source>
        <strain evidence="2">SSS_KF_BRIS2020</strain>
    </source>
</reference>
<feature type="compositionally biased region" description="Polar residues" evidence="1">
    <location>
        <begin position="49"/>
        <end position="60"/>
    </location>
</feature>
<feature type="compositionally biased region" description="Polar residues" evidence="1">
    <location>
        <begin position="586"/>
        <end position="605"/>
    </location>
</feature>
<feature type="region of interest" description="Disordered" evidence="1">
    <location>
        <begin position="571"/>
        <end position="645"/>
    </location>
</feature>
<feature type="compositionally biased region" description="Basic and acidic residues" evidence="1">
    <location>
        <begin position="847"/>
        <end position="856"/>
    </location>
</feature>
<feature type="region of interest" description="Disordered" evidence="1">
    <location>
        <begin position="1002"/>
        <end position="1036"/>
    </location>
</feature>
<sequence length="1114" mass="125254">MIIHKRNDSKVSPSITIIILLLSSTLSSLTALEASSLLTSSTTNHPRQEQQQQTKSYSIPIVSDQSPQQYSLIELFSNSISNSSTNQNIGDNNDNDDKHNFIDTSGSNQHQEESRPETVVLHRQGYFKPPRIPSPSLSSPSSSSSLSSTSSSLNLPSFNHYYHHQHLLGPQFGNLNRRSFLQYYPQSQLNLVKGLISATKTIPNVQQEFNLFKWKRSQLPISSTASSSSSSPTESIDSSSSSSLSSSISTSSNNDGFMQSTNSFGQQFVSNILPGQNYSNFIESNQDFVPPSPLFPGFFLSPTPSGSFFPVDLNGFIAVNSNNPSGVDKNDDRSQISQQNNNNSNLPIINMSNINSKANKETSRNKNKTTNGLGRRIGELVSNSAEKATRAFKSFPKLLNDIKPSKLLGLSPPEPDFTTPRHNISSIPPPSNWYSPQNTWSSFAPPPISSNVFFQQPVFVRTNEMSGSNLQPSASIQSSNQIIGSPVAPVIKSSEFTSNINPQFVEIGRHPNVYPNDMFASAQTSFGTRVKPPRDQYAEYNGGSSEDLSRPADSDDTKMANEGIRSQHLMSNENNDDRMPLHNHSDGPTSAENSNENGWQSNQSYDEYADPGTSDFYPTNYHRHSKHQSNEIRRPAPNYRPSSPLTFNRRPYSSLMEFDETDNWYSNFFGPNVKPMNRLRNVHFNNFAPPSTILSAPSSPNQEYMPYMSFRQHDFYPAPVGPRPWSYNFYPNFNPNYFHFHRPNSMIATGSMMRPVTMPFYPAKFIMPSFRPYIGAPYNYPHQTPPVMSSSPIRYPPTPFNSLMSAASSLYPIRVPFPPIGPPLPYGTIIPPPIHHIPMLRHRIGTIDRTESESIKPTKPTNRMALSRRNDFEAEKNEEFFIDSDAKEKSKRSDSNGKQDRERKENNDNLDNQLFSFLYIYPNRSTMKPSLISFDDMDGKQQHQNSYYASESNQHRNFYSFNDYRFNQKANQTSTDEIKSKEIVDDGPKFISKLKTTTITAASTPAPIQSTETSPSQSLSSSHSNRKEKSFESYSIRSSRHIMKGLSSSPSSSSDELKPSNFSSIIAISLPKPKSKSQQQSTKIDWSVHNQNTNEWKPLMMATKHHHQYHQSNQ</sequence>
<feature type="region of interest" description="Disordered" evidence="1">
    <location>
        <begin position="39"/>
        <end position="60"/>
    </location>
</feature>
<reference evidence="3" key="3">
    <citation type="submission" date="2022-06" db="UniProtKB">
        <authorList>
            <consortium name="EnsemblMetazoa"/>
        </authorList>
    </citation>
    <scope>IDENTIFICATION</scope>
</reference>
<feature type="compositionally biased region" description="Low complexity" evidence="1">
    <location>
        <begin position="335"/>
        <end position="349"/>
    </location>
</feature>
<feature type="region of interest" description="Disordered" evidence="1">
    <location>
        <begin position="526"/>
        <end position="558"/>
    </location>
</feature>
<evidence type="ECO:0000313" key="3">
    <source>
        <dbReference type="EnsemblMetazoa" id="KAF7489019.1"/>
    </source>
</evidence>
<dbReference type="Proteomes" id="UP000070412">
    <property type="component" value="Unassembled WGS sequence"/>
</dbReference>
<dbReference type="EMBL" id="WVUK01000065">
    <property type="protein sequence ID" value="KAF7489019.1"/>
    <property type="molecule type" value="Genomic_DNA"/>
</dbReference>
<organism evidence="2">
    <name type="scientific">Sarcoptes scabiei</name>
    <name type="common">Itch mite</name>
    <name type="synonym">Acarus scabiei</name>
    <dbReference type="NCBI Taxonomy" id="52283"/>
    <lineage>
        <taxon>Eukaryota</taxon>
        <taxon>Metazoa</taxon>
        <taxon>Ecdysozoa</taxon>
        <taxon>Arthropoda</taxon>
        <taxon>Chelicerata</taxon>
        <taxon>Arachnida</taxon>
        <taxon>Acari</taxon>
        <taxon>Acariformes</taxon>
        <taxon>Sarcoptiformes</taxon>
        <taxon>Astigmata</taxon>
        <taxon>Psoroptidia</taxon>
        <taxon>Sarcoptoidea</taxon>
        <taxon>Sarcoptidae</taxon>
        <taxon>Sarcoptinae</taxon>
        <taxon>Sarcoptes</taxon>
    </lineage>
</organism>
<dbReference type="AlphaFoldDB" id="A0A834R3K6"/>
<evidence type="ECO:0000256" key="1">
    <source>
        <dbReference type="SAM" id="MobiDB-lite"/>
    </source>
</evidence>
<reference evidence="4" key="1">
    <citation type="journal article" date="2020" name="PLoS Negl. Trop. Dis.">
        <title>High-quality nuclear genome for Sarcoptes scabiei-A critical resource for a neglected parasite.</title>
        <authorList>
            <person name="Korhonen P.K."/>
            <person name="Gasser R.B."/>
            <person name="Ma G."/>
            <person name="Wang T."/>
            <person name="Stroehlein A.J."/>
            <person name="Young N.D."/>
            <person name="Ang C.S."/>
            <person name="Fernando D.D."/>
            <person name="Lu H.C."/>
            <person name="Taylor S."/>
            <person name="Reynolds S.L."/>
            <person name="Mofiz E."/>
            <person name="Najaraj S.H."/>
            <person name="Gowda H."/>
            <person name="Madugundu A."/>
            <person name="Renuse S."/>
            <person name="Holt D."/>
            <person name="Pandey A."/>
            <person name="Papenfuss A.T."/>
            <person name="Fischer K."/>
        </authorList>
    </citation>
    <scope>NUCLEOTIDE SEQUENCE [LARGE SCALE GENOMIC DNA]</scope>
</reference>
<feature type="compositionally biased region" description="Basic and acidic residues" evidence="1">
    <location>
        <begin position="575"/>
        <end position="585"/>
    </location>
</feature>
<feature type="compositionally biased region" description="Basic and acidic residues" evidence="1">
    <location>
        <begin position="868"/>
        <end position="907"/>
    </location>
</feature>
<dbReference type="EnsemblMetazoa" id="SSS_605s_mrna">
    <property type="protein sequence ID" value="KAF7489019.1"/>
    <property type="gene ID" value="SSS_605"/>
</dbReference>